<dbReference type="AlphaFoldDB" id="A0A3M7P9S1"/>
<dbReference type="Proteomes" id="UP000276133">
    <property type="component" value="Unassembled WGS sequence"/>
</dbReference>
<name>A0A3M7P9S1_BRAPC</name>
<sequence>MSRKYKIKYNVISIRIFECPLMVSAKLSRSNTNSNTLLNSCVCLDDYFALFKRHCGLSKSYKLLV</sequence>
<comment type="caution">
    <text evidence="1">The sequence shown here is derived from an EMBL/GenBank/DDBJ whole genome shotgun (WGS) entry which is preliminary data.</text>
</comment>
<keyword evidence="2" id="KW-1185">Reference proteome</keyword>
<evidence type="ECO:0000313" key="1">
    <source>
        <dbReference type="EMBL" id="RMZ95792.1"/>
    </source>
</evidence>
<evidence type="ECO:0000313" key="2">
    <source>
        <dbReference type="Proteomes" id="UP000276133"/>
    </source>
</evidence>
<protein>
    <submittedName>
        <fullName evidence="1">Uncharacterized protein</fullName>
    </submittedName>
</protein>
<gene>
    <name evidence="1" type="ORF">BpHYR1_028345</name>
</gene>
<dbReference type="EMBL" id="REGN01012339">
    <property type="protein sequence ID" value="RMZ95792.1"/>
    <property type="molecule type" value="Genomic_DNA"/>
</dbReference>
<proteinExistence type="predicted"/>
<organism evidence="1 2">
    <name type="scientific">Brachionus plicatilis</name>
    <name type="common">Marine rotifer</name>
    <name type="synonym">Brachionus muelleri</name>
    <dbReference type="NCBI Taxonomy" id="10195"/>
    <lineage>
        <taxon>Eukaryota</taxon>
        <taxon>Metazoa</taxon>
        <taxon>Spiralia</taxon>
        <taxon>Gnathifera</taxon>
        <taxon>Rotifera</taxon>
        <taxon>Eurotatoria</taxon>
        <taxon>Monogononta</taxon>
        <taxon>Pseudotrocha</taxon>
        <taxon>Ploima</taxon>
        <taxon>Brachionidae</taxon>
        <taxon>Brachionus</taxon>
    </lineage>
</organism>
<reference evidence="1 2" key="1">
    <citation type="journal article" date="2018" name="Sci. Rep.">
        <title>Genomic signatures of local adaptation to the degree of environmental predictability in rotifers.</title>
        <authorList>
            <person name="Franch-Gras L."/>
            <person name="Hahn C."/>
            <person name="Garcia-Roger E.M."/>
            <person name="Carmona M.J."/>
            <person name="Serra M."/>
            <person name="Gomez A."/>
        </authorList>
    </citation>
    <scope>NUCLEOTIDE SEQUENCE [LARGE SCALE GENOMIC DNA]</scope>
    <source>
        <strain evidence="1">HYR1</strain>
    </source>
</reference>
<accession>A0A3M7P9S1</accession>